<sequence>MNASDKCKLVIGFYIVGHSAGGQLGAMMLSVDWSEKYGLPKDFIKGACLVSGVFDVRPLVGSYVNEPLHMTDEQAYQVSPIIPTNLSEAIRLCPRCKIINVCGEHDPPIFHQMMRDYTKELSKGGVDATCEVIPGLDHFELIERLSEAEYSLTQTVLGMMSLPAKNNLATEQSM</sequence>
<proteinExistence type="predicted"/>
<dbReference type="AlphaFoldDB" id="A0A914AKT8"/>
<dbReference type="InterPro" id="IPR029058">
    <property type="entry name" value="AB_hydrolase_fold"/>
</dbReference>
<dbReference type="RefSeq" id="XP_038064044.1">
    <property type="nucleotide sequence ID" value="XM_038208116.1"/>
</dbReference>
<evidence type="ECO:0000313" key="2">
    <source>
        <dbReference type="Proteomes" id="UP000887568"/>
    </source>
</evidence>
<keyword evidence="2" id="KW-1185">Reference proteome</keyword>
<dbReference type="OrthoDB" id="433474at2759"/>
<reference evidence="1" key="1">
    <citation type="submission" date="2022-11" db="UniProtKB">
        <authorList>
            <consortium name="EnsemblMetazoa"/>
        </authorList>
    </citation>
    <scope>IDENTIFICATION</scope>
</reference>
<organism evidence="1 2">
    <name type="scientific">Patiria miniata</name>
    <name type="common">Bat star</name>
    <name type="synonym">Asterina miniata</name>
    <dbReference type="NCBI Taxonomy" id="46514"/>
    <lineage>
        <taxon>Eukaryota</taxon>
        <taxon>Metazoa</taxon>
        <taxon>Echinodermata</taxon>
        <taxon>Eleutherozoa</taxon>
        <taxon>Asterozoa</taxon>
        <taxon>Asteroidea</taxon>
        <taxon>Valvatacea</taxon>
        <taxon>Valvatida</taxon>
        <taxon>Asterinidae</taxon>
        <taxon>Patiria</taxon>
    </lineage>
</organism>
<dbReference type="Gene3D" id="3.40.50.1820">
    <property type="entry name" value="alpha/beta hydrolase"/>
    <property type="match status" value="1"/>
</dbReference>
<dbReference type="OMA" id="CEMVMVI"/>
<evidence type="ECO:0008006" key="3">
    <source>
        <dbReference type="Google" id="ProtNLM"/>
    </source>
</evidence>
<dbReference type="SUPFAM" id="SSF53474">
    <property type="entry name" value="alpha/beta-Hydrolases"/>
    <property type="match status" value="1"/>
</dbReference>
<evidence type="ECO:0000313" key="1">
    <source>
        <dbReference type="EnsemblMetazoa" id="XP_038064044.1"/>
    </source>
</evidence>
<dbReference type="GeneID" id="119734580"/>
<dbReference type="Proteomes" id="UP000887568">
    <property type="component" value="Unplaced"/>
</dbReference>
<dbReference type="EnsemblMetazoa" id="XM_038208116.1">
    <property type="protein sequence ID" value="XP_038064044.1"/>
    <property type="gene ID" value="LOC119734580"/>
</dbReference>
<protein>
    <recommendedName>
        <fullName evidence="3">Kynurenine formamidase</fullName>
    </recommendedName>
</protein>
<name>A0A914AKT8_PATMI</name>
<accession>A0A914AKT8</accession>